<feature type="region of interest" description="Disordered" evidence="1">
    <location>
        <begin position="77"/>
        <end position="178"/>
    </location>
</feature>
<feature type="region of interest" description="Disordered" evidence="1">
    <location>
        <begin position="833"/>
        <end position="1006"/>
    </location>
</feature>
<feature type="compositionally biased region" description="Acidic residues" evidence="1">
    <location>
        <begin position="427"/>
        <end position="439"/>
    </location>
</feature>
<feature type="compositionally biased region" description="Basic and acidic residues" evidence="1">
    <location>
        <begin position="1063"/>
        <end position="1075"/>
    </location>
</feature>
<dbReference type="Proteomes" id="UP001215280">
    <property type="component" value="Unassembled WGS sequence"/>
</dbReference>
<feature type="compositionally biased region" description="Basic and acidic residues" evidence="1">
    <location>
        <begin position="326"/>
        <end position="345"/>
    </location>
</feature>
<evidence type="ECO:0000313" key="3">
    <source>
        <dbReference type="Proteomes" id="UP001215280"/>
    </source>
</evidence>
<feature type="compositionally biased region" description="Polar residues" evidence="1">
    <location>
        <begin position="257"/>
        <end position="266"/>
    </location>
</feature>
<feature type="compositionally biased region" description="Acidic residues" evidence="1">
    <location>
        <begin position="349"/>
        <end position="373"/>
    </location>
</feature>
<sequence>MAEAPAVGGRTLRSRAKPPSTLPPLKSKSKKRKNPEPAEAEEGGPAQETQGADAAKLRPVAGPGRLKVYVELVKRARAAPAAAPVAPTHGADLNEEVRASKKPKLQPPVRLEEEEELVHQDADDQEDKDKEEEVLSDKGKAKPLETDAALPLQPVRPRPRPHRPSVEERDFHNHQFGRAEDDTFSLARRHTGHSLFGHLALKEKNPETGELTTVFDTFEDGDTVRYDPVVDEADTADDEDYLDALNIMSPGLRSRQRSISRTSAPGQHSREHTPQREAPRAVRTRLTPDALPPSSSPPKASSPIRALSPAIESELDDSSDEFGAQRAEKKRLYAKSREDRTRRGQCELPGDEEKDTEEEDAEEDAAFYAEEDLEGRRKTKKTVEAHAPASNPKKKQAGASKGRDGAARKRKQKAKAKGKAKEKETSEAGDEDDEDDADDASGAGRSKGGPIPKELKDQLAAALDAYEAEVLQLAEEYGHDPEVLHKLVGTSTQAKFARALTAWNAWQSWYAENHPKKDFKGTTKEYTAKSRQAFKDALPNLSDEELKDSDKVFEQLAWLREWHDRTVANVVVTWRDKGKFKSHVQRAVAPLVHQSRLLHESLGVHVWGFCIDTQGQGSFIWGGTEEFKMWRSKKGNALNTEIKDMEHLLGVEEMKRRGDTGEAIVMPAHVLEGKNNEKARDTHRRVFGLIMSKQLVQFLVAGGAVPKDHAEKYKMQWGEKFLDLAWEHKFRIINYPAALQDKNQIIGKNFNLKKLNVDDYAKFLPAMQRAISRQALEGEEESDEDDAMAIVAWDHDEKDLPDEEQGEVSLVDTSDGLSLLRVKHSKAYNRHLAGAAKKAATARKGKQAQRDERLSRSRSRSSSLSPGPTRRRRSTSSDAGRAGGRRPWARSRTHSPAPTGRGRSSSPNPGRGGANRPPGPPTRNDLHHRVEKALKPAPVRRPRSPAPAGGAGGTGRRSPPPGRRPRSPAPAGGAGRCSPPPARRARSPAYPPPPPRGGVAPGVRSALEARMALPRVDLLEMASKQNTKRKEHPRGATDRDRKRPRKEQGEGPSDRTGQASGSKYRDEEEPRRNDLRMKFKVPGPAKVFRATGFLPTDHPTRADRYTVYESTPGIWITIPPQMTPIIASRDDLNRYESEIEIHGLEG</sequence>
<accession>A0AAD7NA79</accession>
<comment type="caution">
    <text evidence="2">The sequence shown here is derived from an EMBL/GenBank/DDBJ whole genome shotgun (WGS) entry which is preliminary data.</text>
</comment>
<feature type="compositionally biased region" description="Basic and acidic residues" evidence="1">
    <location>
        <begin position="164"/>
        <end position="178"/>
    </location>
</feature>
<feature type="compositionally biased region" description="Basic and acidic residues" evidence="1">
    <location>
        <begin position="1033"/>
        <end position="1053"/>
    </location>
</feature>
<feature type="compositionally biased region" description="Basic residues" evidence="1">
    <location>
        <begin position="408"/>
        <end position="418"/>
    </location>
</feature>
<evidence type="ECO:0000256" key="1">
    <source>
        <dbReference type="SAM" id="MobiDB-lite"/>
    </source>
</evidence>
<feature type="region of interest" description="Disordered" evidence="1">
    <location>
        <begin position="252"/>
        <end position="452"/>
    </location>
</feature>
<feature type="compositionally biased region" description="Basic and acidic residues" evidence="1">
    <location>
        <begin position="924"/>
        <end position="934"/>
    </location>
</feature>
<feature type="region of interest" description="Disordered" evidence="1">
    <location>
        <begin position="1020"/>
        <end position="1075"/>
    </location>
</feature>
<feature type="region of interest" description="Disordered" evidence="1">
    <location>
        <begin position="1"/>
        <end position="63"/>
    </location>
</feature>
<feature type="compositionally biased region" description="Low complexity" evidence="1">
    <location>
        <begin position="17"/>
        <end position="26"/>
    </location>
</feature>
<reference evidence="2" key="1">
    <citation type="submission" date="2023-03" db="EMBL/GenBank/DDBJ databases">
        <title>Massive genome expansion in bonnet fungi (Mycena s.s.) driven by repeated elements and novel gene families across ecological guilds.</title>
        <authorList>
            <consortium name="Lawrence Berkeley National Laboratory"/>
            <person name="Harder C.B."/>
            <person name="Miyauchi S."/>
            <person name="Viragh M."/>
            <person name="Kuo A."/>
            <person name="Thoen E."/>
            <person name="Andreopoulos B."/>
            <person name="Lu D."/>
            <person name="Skrede I."/>
            <person name="Drula E."/>
            <person name="Henrissat B."/>
            <person name="Morin E."/>
            <person name="Kohler A."/>
            <person name="Barry K."/>
            <person name="LaButti K."/>
            <person name="Morin E."/>
            <person name="Salamov A."/>
            <person name="Lipzen A."/>
            <person name="Mereny Z."/>
            <person name="Hegedus B."/>
            <person name="Baldrian P."/>
            <person name="Stursova M."/>
            <person name="Weitz H."/>
            <person name="Taylor A."/>
            <person name="Grigoriev I.V."/>
            <person name="Nagy L.G."/>
            <person name="Martin F."/>
            <person name="Kauserud H."/>
        </authorList>
    </citation>
    <scope>NUCLEOTIDE SEQUENCE</scope>
    <source>
        <strain evidence="2">CBHHK188m</strain>
    </source>
</reference>
<feature type="compositionally biased region" description="Low complexity" evidence="1">
    <location>
        <begin position="43"/>
        <end position="52"/>
    </location>
</feature>
<organism evidence="2 3">
    <name type="scientific">Mycena maculata</name>
    <dbReference type="NCBI Taxonomy" id="230809"/>
    <lineage>
        <taxon>Eukaryota</taxon>
        <taxon>Fungi</taxon>
        <taxon>Dikarya</taxon>
        <taxon>Basidiomycota</taxon>
        <taxon>Agaricomycotina</taxon>
        <taxon>Agaricomycetes</taxon>
        <taxon>Agaricomycetidae</taxon>
        <taxon>Agaricales</taxon>
        <taxon>Marasmiineae</taxon>
        <taxon>Mycenaceae</taxon>
        <taxon>Mycena</taxon>
    </lineage>
</organism>
<proteinExistence type="predicted"/>
<feature type="compositionally biased region" description="Basic and acidic residues" evidence="1">
    <location>
        <begin position="268"/>
        <end position="280"/>
    </location>
</feature>
<keyword evidence="3" id="KW-1185">Reference proteome</keyword>
<dbReference type="AlphaFoldDB" id="A0AAD7NA79"/>
<feature type="compositionally biased region" description="Basic and acidic residues" evidence="1">
    <location>
        <begin position="117"/>
        <end position="145"/>
    </location>
</feature>
<gene>
    <name evidence="2" type="ORF">DFH07DRAFT_960874</name>
</gene>
<feature type="compositionally biased region" description="Low complexity" evidence="1">
    <location>
        <begin position="898"/>
        <end position="909"/>
    </location>
</feature>
<feature type="compositionally biased region" description="Low complexity" evidence="1">
    <location>
        <begin position="78"/>
        <end position="87"/>
    </location>
</feature>
<name>A0AAD7NA79_9AGAR</name>
<protein>
    <submittedName>
        <fullName evidence="2">Uncharacterized protein</fullName>
    </submittedName>
</protein>
<dbReference type="EMBL" id="JARJLG010000077">
    <property type="protein sequence ID" value="KAJ7751818.1"/>
    <property type="molecule type" value="Genomic_DNA"/>
</dbReference>
<feature type="compositionally biased region" description="Basic residues" evidence="1">
    <location>
        <begin position="883"/>
        <end position="893"/>
    </location>
</feature>
<evidence type="ECO:0000313" key="2">
    <source>
        <dbReference type="EMBL" id="KAJ7751818.1"/>
    </source>
</evidence>